<feature type="transmembrane region" description="Helical" evidence="1">
    <location>
        <begin position="168"/>
        <end position="187"/>
    </location>
</feature>
<evidence type="ECO:0000313" key="2">
    <source>
        <dbReference type="EMBL" id="TDL18584.1"/>
    </source>
</evidence>
<dbReference type="VEuPathDB" id="FungiDB:BD410DRAFT_842754"/>
<keyword evidence="1" id="KW-0472">Membrane</keyword>
<keyword evidence="1" id="KW-1133">Transmembrane helix</keyword>
<name>A0A4Y7PT70_9AGAM</name>
<dbReference type="EMBL" id="ML170206">
    <property type="protein sequence ID" value="TDL18584.1"/>
    <property type="molecule type" value="Genomic_DNA"/>
</dbReference>
<organism evidence="2 3">
    <name type="scientific">Rickenella mellea</name>
    <dbReference type="NCBI Taxonomy" id="50990"/>
    <lineage>
        <taxon>Eukaryota</taxon>
        <taxon>Fungi</taxon>
        <taxon>Dikarya</taxon>
        <taxon>Basidiomycota</taxon>
        <taxon>Agaricomycotina</taxon>
        <taxon>Agaricomycetes</taxon>
        <taxon>Hymenochaetales</taxon>
        <taxon>Rickenellaceae</taxon>
        <taxon>Rickenella</taxon>
    </lineage>
</organism>
<evidence type="ECO:0000313" key="3">
    <source>
        <dbReference type="Proteomes" id="UP000294933"/>
    </source>
</evidence>
<keyword evidence="3" id="KW-1185">Reference proteome</keyword>
<gene>
    <name evidence="2" type="ORF">BD410DRAFT_842754</name>
</gene>
<feature type="transmembrane region" description="Helical" evidence="1">
    <location>
        <begin position="127"/>
        <end position="148"/>
    </location>
</feature>
<feature type="transmembrane region" description="Helical" evidence="1">
    <location>
        <begin position="193"/>
        <end position="217"/>
    </location>
</feature>
<dbReference type="Proteomes" id="UP000294933">
    <property type="component" value="Unassembled WGS sequence"/>
</dbReference>
<keyword evidence="1" id="KW-0812">Transmembrane</keyword>
<dbReference type="AlphaFoldDB" id="A0A4Y7PT70"/>
<evidence type="ECO:0000256" key="1">
    <source>
        <dbReference type="SAM" id="Phobius"/>
    </source>
</evidence>
<feature type="transmembrane region" description="Helical" evidence="1">
    <location>
        <begin position="70"/>
        <end position="92"/>
    </location>
</feature>
<sequence length="264" mass="29630">MNIDSMGFNGEILNLLGTVHLFACSKTDDRPLSCLRANYYVAWAQWLYCIPFQLVLFLRVLAVWESDRKVAGILAIVASVYYSSMIAIGVILTKSFRRPEPLEALVTESLQECFTSLPGTFLRLARFAYGLCLLSDGVMFTLILVKAIITERRARARLLSYLLRDGSVYYTVLFALSIGSVSMAVILPAERVILALSFSTAIFVAQSIGASHILLYLRKYSTEEQIQTVSGMQFADRRTIMDELSRQMVFDIPDGSDIDDRTDE</sequence>
<protein>
    <submittedName>
        <fullName evidence="2">Uncharacterized protein</fullName>
    </submittedName>
</protein>
<reference evidence="2 3" key="1">
    <citation type="submission" date="2018-06" db="EMBL/GenBank/DDBJ databases">
        <title>A transcriptomic atlas of mushroom development highlights an independent origin of complex multicellularity.</title>
        <authorList>
            <consortium name="DOE Joint Genome Institute"/>
            <person name="Krizsan K."/>
            <person name="Almasi E."/>
            <person name="Merenyi Z."/>
            <person name="Sahu N."/>
            <person name="Viragh M."/>
            <person name="Koszo T."/>
            <person name="Mondo S."/>
            <person name="Kiss B."/>
            <person name="Balint B."/>
            <person name="Kues U."/>
            <person name="Barry K."/>
            <person name="Hegedus J.C."/>
            <person name="Henrissat B."/>
            <person name="Johnson J."/>
            <person name="Lipzen A."/>
            <person name="Ohm R."/>
            <person name="Nagy I."/>
            <person name="Pangilinan J."/>
            <person name="Yan J."/>
            <person name="Xiong Y."/>
            <person name="Grigoriev I.V."/>
            <person name="Hibbett D.S."/>
            <person name="Nagy L.G."/>
        </authorList>
    </citation>
    <scope>NUCLEOTIDE SEQUENCE [LARGE SCALE GENOMIC DNA]</scope>
    <source>
        <strain evidence="2 3">SZMC22713</strain>
    </source>
</reference>
<accession>A0A4Y7PT70</accession>
<feature type="transmembrane region" description="Helical" evidence="1">
    <location>
        <begin position="40"/>
        <end position="58"/>
    </location>
</feature>
<proteinExistence type="predicted"/>